<dbReference type="AlphaFoldDB" id="A0A8T2F0A4"/>
<evidence type="ECO:0000313" key="2">
    <source>
        <dbReference type="EMBL" id="KAG7625101.1"/>
    </source>
</evidence>
<dbReference type="EMBL" id="JAEFBK010000003">
    <property type="protein sequence ID" value="KAG7625101.1"/>
    <property type="molecule type" value="Genomic_DNA"/>
</dbReference>
<feature type="compositionally biased region" description="Polar residues" evidence="1">
    <location>
        <begin position="1"/>
        <end position="23"/>
    </location>
</feature>
<organism evidence="2 3">
    <name type="scientific">Arabidopsis thaliana x Arabidopsis arenosa</name>
    <dbReference type="NCBI Taxonomy" id="1240361"/>
    <lineage>
        <taxon>Eukaryota</taxon>
        <taxon>Viridiplantae</taxon>
        <taxon>Streptophyta</taxon>
        <taxon>Embryophyta</taxon>
        <taxon>Tracheophyta</taxon>
        <taxon>Spermatophyta</taxon>
        <taxon>Magnoliopsida</taxon>
        <taxon>eudicotyledons</taxon>
        <taxon>Gunneridae</taxon>
        <taxon>Pentapetalae</taxon>
        <taxon>rosids</taxon>
        <taxon>malvids</taxon>
        <taxon>Brassicales</taxon>
        <taxon>Brassicaceae</taxon>
        <taxon>Camelineae</taxon>
        <taxon>Arabidopsis</taxon>
    </lineage>
</organism>
<proteinExistence type="predicted"/>
<sequence length="64" mass="7395">MSFERASQQETIKSSNGQQSKSGRTLLEKKISNNNREYETVHRNTGGSFHSYLSSRRCTFSPFY</sequence>
<accession>A0A8T2F0A4</accession>
<evidence type="ECO:0000256" key="1">
    <source>
        <dbReference type="SAM" id="MobiDB-lite"/>
    </source>
</evidence>
<dbReference type="Proteomes" id="UP000694240">
    <property type="component" value="Chromosome 3"/>
</dbReference>
<protein>
    <submittedName>
        <fullName evidence="2">Uncharacterized protein</fullName>
    </submittedName>
</protein>
<feature type="compositionally biased region" description="Basic and acidic residues" evidence="1">
    <location>
        <begin position="26"/>
        <end position="36"/>
    </location>
</feature>
<comment type="caution">
    <text evidence="2">The sequence shown here is derived from an EMBL/GenBank/DDBJ whole genome shotgun (WGS) entry which is preliminary data.</text>
</comment>
<gene>
    <name evidence="2" type="ORF">ISN45_At03g013630</name>
</gene>
<feature type="region of interest" description="Disordered" evidence="1">
    <location>
        <begin position="1"/>
        <end position="36"/>
    </location>
</feature>
<reference evidence="2 3" key="1">
    <citation type="submission" date="2020-12" db="EMBL/GenBank/DDBJ databases">
        <title>Concerted genomic and epigenomic changes stabilize Arabidopsis allopolyploids.</title>
        <authorList>
            <person name="Chen Z."/>
        </authorList>
    </citation>
    <scope>NUCLEOTIDE SEQUENCE [LARGE SCALE GENOMIC DNA]</scope>
    <source>
        <strain evidence="2">Allo738</strain>
        <tissue evidence="2">Leaf</tissue>
    </source>
</reference>
<keyword evidence="3" id="KW-1185">Reference proteome</keyword>
<evidence type="ECO:0000313" key="3">
    <source>
        <dbReference type="Proteomes" id="UP000694240"/>
    </source>
</evidence>
<name>A0A8T2F0A4_9BRAS</name>